<feature type="region of interest" description="Disordered" evidence="1">
    <location>
        <begin position="1"/>
        <end position="46"/>
    </location>
</feature>
<name>A0A7M7JUA4_VARDE</name>
<dbReference type="AlphaFoldDB" id="A0A7M7JUA4"/>
<feature type="region of interest" description="Disordered" evidence="1">
    <location>
        <begin position="80"/>
        <end position="99"/>
    </location>
</feature>
<reference evidence="2" key="1">
    <citation type="submission" date="2021-01" db="UniProtKB">
        <authorList>
            <consortium name="EnsemblMetazoa"/>
        </authorList>
    </citation>
    <scope>IDENTIFICATION</scope>
</reference>
<dbReference type="GeneID" id="111248730"/>
<keyword evidence="3" id="KW-1185">Reference proteome</keyword>
<feature type="compositionally biased region" description="Basic and acidic residues" evidence="1">
    <location>
        <begin position="1"/>
        <end position="20"/>
    </location>
</feature>
<evidence type="ECO:0000313" key="3">
    <source>
        <dbReference type="Proteomes" id="UP000594260"/>
    </source>
</evidence>
<protein>
    <submittedName>
        <fullName evidence="2">Uncharacterized protein</fullName>
    </submittedName>
</protein>
<feature type="compositionally biased region" description="Polar residues" evidence="1">
    <location>
        <begin position="128"/>
        <end position="148"/>
    </location>
</feature>
<dbReference type="Proteomes" id="UP000594260">
    <property type="component" value="Unplaced"/>
</dbReference>
<dbReference type="EnsemblMetazoa" id="XM_022801591">
    <property type="protein sequence ID" value="XP_022657326"/>
    <property type="gene ID" value="LOC111248730"/>
</dbReference>
<dbReference type="RefSeq" id="XP_022657326.1">
    <property type="nucleotide sequence ID" value="XM_022801591.1"/>
</dbReference>
<accession>A0A7M7JUA4</accession>
<organism evidence="2 3">
    <name type="scientific">Varroa destructor</name>
    <name type="common">Honeybee mite</name>
    <dbReference type="NCBI Taxonomy" id="109461"/>
    <lineage>
        <taxon>Eukaryota</taxon>
        <taxon>Metazoa</taxon>
        <taxon>Ecdysozoa</taxon>
        <taxon>Arthropoda</taxon>
        <taxon>Chelicerata</taxon>
        <taxon>Arachnida</taxon>
        <taxon>Acari</taxon>
        <taxon>Parasitiformes</taxon>
        <taxon>Mesostigmata</taxon>
        <taxon>Gamasina</taxon>
        <taxon>Dermanyssoidea</taxon>
        <taxon>Varroidae</taxon>
        <taxon>Varroa</taxon>
    </lineage>
</organism>
<evidence type="ECO:0000313" key="2">
    <source>
        <dbReference type="EnsemblMetazoa" id="XP_022657326"/>
    </source>
</evidence>
<evidence type="ECO:0000256" key="1">
    <source>
        <dbReference type="SAM" id="MobiDB-lite"/>
    </source>
</evidence>
<feature type="region of interest" description="Disordered" evidence="1">
    <location>
        <begin position="110"/>
        <end position="150"/>
    </location>
</feature>
<dbReference type="RefSeq" id="XP_022657325.1">
    <property type="nucleotide sequence ID" value="XM_022801590.1"/>
</dbReference>
<proteinExistence type="predicted"/>
<feature type="compositionally biased region" description="Acidic residues" evidence="1">
    <location>
        <begin position="83"/>
        <end position="99"/>
    </location>
</feature>
<dbReference type="EnsemblMetazoa" id="XM_022801590">
    <property type="protein sequence ID" value="XP_022657325"/>
    <property type="gene ID" value="LOC111248730"/>
</dbReference>
<sequence length="252" mass="27821">MAEHIKQAEKRPKSDLKDCQESSSSSQDSQDHEIPSTPTKQIVDQKESNAGFDAAWGVTVLEEVADLSVNLRNVQFVRIPCDNPEDSADDDIDSLDDSLDSDSCDECSCHSVSDTEEPSAPFFESPRLTPSKTSDQLNTNSDYWSRNGQPEERGPDVICFRGLEKLNGIARAIAETQRTNRLSDYAIVGPFSYVDVYSDPELEPAEVCMTADELEASVDPTVLEKYFNEFSCGADDDGLEAKERTKDNVDGS</sequence>